<evidence type="ECO:0000256" key="1">
    <source>
        <dbReference type="ARBA" id="ARBA00001917"/>
    </source>
</evidence>
<dbReference type="EMBL" id="BARS01040410">
    <property type="protein sequence ID" value="GAG35451.1"/>
    <property type="molecule type" value="Genomic_DNA"/>
</dbReference>
<dbReference type="InterPro" id="IPR012349">
    <property type="entry name" value="Split_barrel_FMN-bd"/>
</dbReference>
<evidence type="ECO:0000313" key="6">
    <source>
        <dbReference type="EMBL" id="GAG35451.1"/>
    </source>
</evidence>
<comment type="similarity">
    <text evidence="4">Belongs to the flavoredoxin family.</text>
</comment>
<dbReference type="AlphaFoldDB" id="X0YF65"/>
<protein>
    <recommendedName>
        <fullName evidence="5">Flavin reductase like domain-containing protein</fullName>
    </recommendedName>
</protein>
<keyword evidence="3" id="KW-0288">FMN</keyword>
<dbReference type="SMART" id="SM00903">
    <property type="entry name" value="Flavin_Reduct"/>
    <property type="match status" value="1"/>
</dbReference>
<feature type="domain" description="Flavin reductase like" evidence="5">
    <location>
        <begin position="17"/>
        <end position="159"/>
    </location>
</feature>
<accession>X0YF65</accession>
<dbReference type="InterPro" id="IPR002563">
    <property type="entry name" value="Flavin_Rdtase-like_dom"/>
</dbReference>
<dbReference type="GO" id="GO:0010181">
    <property type="term" value="F:FMN binding"/>
    <property type="evidence" value="ECO:0007669"/>
    <property type="project" value="InterPro"/>
</dbReference>
<evidence type="ECO:0000259" key="5">
    <source>
        <dbReference type="SMART" id="SM00903"/>
    </source>
</evidence>
<reference evidence="6" key="1">
    <citation type="journal article" date="2014" name="Front. Microbiol.">
        <title>High frequency of phylogenetically diverse reductive dehalogenase-homologous genes in deep subseafloor sedimentary metagenomes.</title>
        <authorList>
            <person name="Kawai M."/>
            <person name="Futagami T."/>
            <person name="Toyoda A."/>
            <person name="Takaki Y."/>
            <person name="Nishi S."/>
            <person name="Hori S."/>
            <person name="Arai W."/>
            <person name="Tsubouchi T."/>
            <person name="Morono Y."/>
            <person name="Uchiyama I."/>
            <person name="Ito T."/>
            <person name="Fujiyama A."/>
            <person name="Inagaki F."/>
            <person name="Takami H."/>
        </authorList>
    </citation>
    <scope>NUCLEOTIDE SEQUENCE</scope>
    <source>
        <strain evidence="6">Expedition CK06-06</strain>
    </source>
</reference>
<dbReference type="SUPFAM" id="SSF50475">
    <property type="entry name" value="FMN-binding split barrel"/>
    <property type="match status" value="1"/>
</dbReference>
<dbReference type="PANTHER" id="PTHR33798">
    <property type="entry name" value="FLAVOPROTEIN OXYGENASE"/>
    <property type="match status" value="1"/>
</dbReference>
<dbReference type="Pfam" id="PF01613">
    <property type="entry name" value="Flavin_Reduct"/>
    <property type="match status" value="1"/>
</dbReference>
<sequence>MGFKNIKQEELHKSIILLQPSMPFLVTTLNKDNSINIAPFSWGTPVSQYPPMIGLALLNKPQKQDSLKNIERIGELVFNLIDISIAERVVAASYEYIENVNKFVELNFKPVSSQKIKTPGITEARAHIECKVNFLKETGDHILIVSEIVAASFNPDYYSENLLIDLGKTKPLIHLEQYTKEDGQIHVFVDVAGCKVLDVPYKKKLNI</sequence>
<evidence type="ECO:0000256" key="2">
    <source>
        <dbReference type="ARBA" id="ARBA00022630"/>
    </source>
</evidence>
<name>X0YF65_9ZZZZ</name>
<keyword evidence="2" id="KW-0285">Flavoprotein</keyword>
<organism evidence="6">
    <name type="scientific">marine sediment metagenome</name>
    <dbReference type="NCBI Taxonomy" id="412755"/>
    <lineage>
        <taxon>unclassified sequences</taxon>
        <taxon>metagenomes</taxon>
        <taxon>ecological metagenomes</taxon>
    </lineage>
</organism>
<comment type="cofactor">
    <cofactor evidence="1">
        <name>FMN</name>
        <dbReference type="ChEBI" id="CHEBI:58210"/>
    </cofactor>
</comment>
<dbReference type="PANTHER" id="PTHR33798:SF5">
    <property type="entry name" value="FLAVIN REDUCTASE LIKE DOMAIN-CONTAINING PROTEIN"/>
    <property type="match status" value="1"/>
</dbReference>
<evidence type="ECO:0000256" key="4">
    <source>
        <dbReference type="ARBA" id="ARBA00038054"/>
    </source>
</evidence>
<dbReference type="Gene3D" id="2.30.110.10">
    <property type="entry name" value="Electron Transport, Fmn-binding Protein, Chain A"/>
    <property type="match status" value="1"/>
</dbReference>
<comment type="caution">
    <text evidence="6">The sequence shown here is derived from an EMBL/GenBank/DDBJ whole genome shotgun (WGS) entry which is preliminary data.</text>
</comment>
<proteinExistence type="inferred from homology"/>
<evidence type="ECO:0000256" key="3">
    <source>
        <dbReference type="ARBA" id="ARBA00022643"/>
    </source>
</evidence>
<gene>
    <name evidence="6" type="ORF">S01H1_61609</name>
</gene>